<dbReference type="AlphaFoldDB" id="A0A1B8TU42"/>
<keyword evidence="2" id="KW-1185">Reference proteome</keyword>
<dbReference type="EMBL" id="LSFM01000023">
    <property type="protein sequence ID" value="OBY63110.1"/>
    <property type="molecule type" value="Genomic_DNA"/>
</dbReference>
<sequence>MVVFFSQTIIAQSSRGDKYSFGVSLSSVLFSKEDAPKIGQRYNAQFPRFNFSGVLSDKFSFDLGLTFNVLGNIEGVINNKFEYTSLDAAIRYNPFRNDAMIVPYVGVGASYIGGASTVSAGDNALSVNVLAGGAIWITSKFGLIGQLTYKFVSEDANSMASHFQTTAGIAYRFGSGSESRKRLWDR</sequence>
<reference evidence="2" key="1">
    <citation type="submission" date="2016-02" db="EMBL/GenBank/DDBJ databases">
        <authorList>
            <person name="Shin S.-K."/>
            <person name="Yi H."/>
            <person name="Kim E."/>
        </authorList>
    </citation>
    <scope>NUCLEOTIDE SEQUENCE [LARGE SCALE GENOMIC DNA]</scope>
    <source>
        <strain evidence="2">LPB0003</strain>
    </source>
</reference>
<comment type="caution">
    <text evidence="1">The sequence shown here is derived from an EMBL/GenBank/DDBJ whole genome shotgun (WGS) entry which is preliminary data.</text>
</comment>
<evidence type="ECO:0008006" key="3">
    <source>
        <dbReference type="Google" id="ProtNLM"/>
    </source>
</evidence>
<dbReference type="Gene3D" id="2.40.160.20">
    <property type="match status" value="1"/>
</dbReference>
<dbReference type="InterPro" id="IPR011250">
    <property type="entry name" value="OMP/PagP_B-barrel"/>
</dbReference>
<dbReference type="SUPFAM" id="SSF56925">
    <property type="entry name" value="OMPA-like"/>
    <property type="match status" value="1"/>
</dbReference>
<evidence type="ECO:0000313" key="2">
    <source>
        <dbReference type="Proteomes" id="UP000092584"/>
    </source>
</evidence>
<protein>
    <recommendedName>
        <fullName evidence="3">Outer membrane protein beta-barrel domain-containing protein</fullName>
    </recommendedName>
</protein>
<dbReference type="Proteomes" id="UP000092584">
    <property type="component" value="Unassembled WGS sequence"/>
</dbReference>
<evidence type="ECO:0000313" key="1">
    <source>
        <dbReference type="EMBL" id="OBY63110.1"/>
    </source>
</evidence>
<organism evidence="1 2">
    <name type="scientific">Polaribacter vadi</name>
    <dbReference type="NCBI Taxonomy" id="1774273"/>
    <lineage>
        <taxon>Bacteria</taxon>
        <taxon>Pseudomonadati</taxon>
        <taxon>Bacteroidota</taxon>
        <taxon>Flavobacteriia</taxon>
        <taxon>Flavobacteriales</taxon>
        <taxon>Flavobacteriaceae</taxon>
    </lineage>
</organism>
<gene>
    <name evidence="1" type="ORF">LPB3_13355</name>
</gene>
<name>A0A1B8TU42_9FLAO</name>
<dbReference type="STRING" id="1774273.LPB03_13340"/>
<proteinExistence type="predicted"/>
<accession>A0A1B8TU42</accession>